<organism evidence="1 2">
    <name type="scientific">Bemisia tabaci</name>
    <name type="common">Sweetpotato whitefly</name>
    <name type="synonym">Aleurodes tabaci</name>
    <dbReference type="NCBI Taxonomy" id="7038"/>
    <lineage>
        <taxon>Eukaryota</taxon>
        <taxon>Metazoa</taxon>
        <taxon>Ecdysozoa</taxon>
        <taxon>Arthropoda</taxon>
        <taxon>Hexapoda</taxon>
        <taxon>Insecta</taxon>
        <taxon>Pterygota</taxon>
        <taxon>Neoptera</taxon>
        <taxon>Paraneoptera</taxon>
        <taxon>Hemiptera</taxon>
        <taxon>Sternorrhyncha</taxon>
        <taxon>Aleyrodoidea</taxon>
        <taxon>Aleyrodidae</taxon>
        <taxon>Aleyrodinae</taxon>
        <taxon>Bemisia</taxon>
    </lineage>
</organism>
<proteinExistence type="predicted"/>
<evidence type="ECO:0000313" key="1">
    <source>
        <dbReference type="EMBL" id="CAH0381180.1"/>
    </source>
</evidence>
<dbReference type="AlphaFoldDB" id="A0A9N9ZX04"/>
<evidence type="ECO:0000313" key="2">
    <source>
        <dbReference type="Proteomes" id="UP001152759"/>
    </source>
</evidence>
<accession>A0A9N9ZX04</accession>
<dbReference type="Proteomes" id="UP001152759">
    <property type="component" value="Chromosome 1"/>
</dbReference>
<sequence>MSSNSKSYQNQNPRKRGALAVQLKFPEFRRKLEENPTLELAKQFLEVALALCNQIKEKHQVTVSLSQVLVLQGAGMEEKSIIEFFVEDSNPKKPFEESAVKEDVREAFAKESPMFSGMSGKNLGYSTSKYYAVNAENDYDLAGKFMAMSFLHGGPGPNFFSEHLYDSVLVEAVINPSIAFIGPAHRPIRAQETFSY</sequence>
<reference evidence="1" key="1">
    <citation type="submission" date="2021-12" db="EMBL/GenBank/DDBJ databases">
        <authorList>
            <person name="King R."/>
        </authorList>
    </citation>
    <scope>NUCLEOTIDE SEQUENCE</scope>
</reference>
<gene>
    <name evidence="1" type="ORF">BEMITA_LOCUS853</name>
</gene>
<keyword evidence="2" id="KW-1185">Reference proteome</keyword>
<dbReference type="EMBL" id="OU963862">
    <property type="protein sequence ID" value="CAH0381180.1"/>
    <property type="molecule type" value="Genomic_DNA"/>
</dbReference>
<name>A0A9N9ZX04_BEMTA</name>
<protein>
    <submittedName>
        <fullName evidence="1">Uncharacterized protein</fullName>
    </submittedName>
</protein>